<dbReference type="InterPro" id="IPR011545">
    <property type="entry name" value="DEAD/DEAH_box_helicase_dom"/>
</dbReference>
<protein>
    <submittedName>
        <fullName evidence="5">DinG family ATP-dependent helicase YoaA</fullName>
    </submittedName>
</protein>
<sequence>MKEYFDPDGRLSGALPKFEHRDGQETMAVAVETVLKKGGALLVEAGTGTGKTLAYLIPSVLSGLKVVVSTGTLNLQEQIIKKDVPLLEKLFPGKFRAACMKGRGNYLCKRRLKNFSQAPLFKEAGEGAMFDKLLSWAGETNTGDRAEMEAMPDDYSAWNEINSRSELCLGQACPAFAACFVTRMRADAQLADLVVVNHHLFFADLSLRDSVFGEVIPGHDAVIFDEAHKIEEIATNYFGQYISNYRISDVVRDAQSELRAAKIADKDTSAALDALLRRSQIFFEQFIGNEDGRRRLRKPDVRDCQAEAEDLLNALRLMTDFLSSIQKAPESIKLLSKRFMELGELLTDILSMDKEDYIYCVEVRRRGVFLQSFPIDVSNHLKEKLYPKPKGIVFTSATLATDNNFDFIKSRLGIEGATSLIIESPFNYKTQSVFYLAADLPEPNSSLFAGRAARRILELLNITKGRAFVLFTSYRNMESVWRSLKGKTKFNVIRQGDAPRNVILDRFREDTHSVLLATSSFWEGVDVPGESLSAVIIDKLPFAMPDDPQVSARIEAIEKRGGSGFRDYQLPSAALSLKQGLGRLIRSKTDRGLLVSLDKRLVTKSYGKTFFRSLPDFPVLKNLDEVKPAFKKLDGKG</sequence>
<name>A0A3B1BHI0_9ZZZZ</name>
<dbReference type="GO" id="GO:0003678">
    <property type="term" value="F:DNA helicase activity"/>
    <property type="evidence" value="ECO:0007669"/>
    <property type="project" value="TreeGrafter"/>
</dbReference>
<dbReference type="InterPro" id="IPR045028">
    <property type="entry name" value="DinG/Rad3-like"/>
</dbReference>
<dbReference type="EMBL" id="UOGE01000027">
    <property type="protein sequence ID" value="VAX17776.1"/>
    <property type="molecule type" value="Genomic_DNA"/>
</dbReference>
<dbReference type="GO" id="GO:0006139">
    <property type="term" value="P:nucleobase-containing compound metabolic process"/>
    <property type="evidence" value="ECO:0007669"/>
    <property type="project" value="InterPro"/>
</dbReference>
<dbReference type="InterPro" id="IPR014013">
    <property type="entry name" value="Helic_SF1/SF2_ATP-bd_DinG/Rad3"/>
</dbReference>
<dbReference type="GO" id="GO:0005524">
    <property type="term" value="F:ATP binding"/>
    <property type="evidence" value="ECO:0007669"/>
    <property type="project" value="UniProtKB-KW"/>
</dbReference>
<dbReference type="InterPro" id="IPR027417">
    <property type="entry name" value="P-loop_NTPase"/>
</dbReference>
<organism evidence="5">
    <name type="scientific">hydrothermal vent metagenome</name>
    <dbReference type="NCBI Taxonomy" id="652676"/>
    <lineage>
        <taxon>unclassified sequences</taxon>
        <taxon>metagenomes</taxon>
        <taxon>ecological metagenomes</taxon>
    </lineage>
</organism>
<dbReference type="GO" id="GO:0003676">
    <property type="term" value="F:nucleic acid binding"/>
    <property type="evidence" value="ECO:0007669"/>
    <property type="project" value="InterPro"/>
</dbReference>
<evidence type="ECO:0000256" key="2">
    <source>
        <dbReference type="ARBA" id="ARBA00022801"/>
    </source>
</evidence>
<reference evidence="5" key="1">
    <citation type="submission" date="2018-06" db="EMBL/GenBank/DDBJ databases">
        <authorList>
            <person name="Zhirakovskaya E."/>
        </authorList>
    </citation>
    <scope>NUCLEOTIDE SEQUENCE</scope>
</reference>
<gene>
    <name evidence="5" type="ORF">MNBD_NITROSPINAE02-532</name>
</gene>
<evidence type="ECO:0000256" key="3">
    <source>
        <dbReference type="ARBA" id="ARBA00022840"/>
    </source>
</evidence>
<evidence type="ECO:0000256" key="1">
    <source>
        <dbReference type="ARBA" id="ARBA00022741"/>
    </source>
</evidence>
<dbReference type="SUPFAM" id="SSF52540">
    <property type="entry name" value="P-loop containing nucleoside triphosphate hydrolases"/>
    <property type="match status" value="2"/>
</dbReference>
<keyword evidence="5" id="KW-0347">Helicase</keyword>
<dbReference type="PANTHER" id="PTHR11472:SF34">
    <property type="entry name" value="REGULATOR OF TELOMERE ELONGATION HELICASE 1"/>
    <property type="match status" value="1"/>
</dbReference>
<evidence type="ECO:0000259" key="4">
    <source>
        <dbReference type="PROSITE" id="PS51193"/>
    </source>
</evidence>
<evidence type="ECO:0000313" key="5">
    <source>
        <dbReference type="EMBL" id="VAX17776.1"/>
    </source>
</evidence>
<keyword evidence="3" id="KW-0067">ATP-binding</keyword>
<proteinExistence type="predicted"/>
<keyword evidence="1" id="KW-0547">Nucleotide-binding</keyword>
<accession>A0A3B1BHI0</accession>
<feature type="domain" description="Helicase ATP-binding" evidence="4">
    <location>
        <begin position="10"/>
        <end position="275"/>
    </location>
</feature>
<keyword evidence="2" id="KW-0378">Hydrolase</keyword>
<dbReference type="Pfam" id="PF13307">
    <property type="entry name" value="Helicase_C_2"/>
    <property type="match status" value="1"/>
</dbReference>
<dbReference type="GO" id="GO:0016818">
    <property type="term" value="F:hydrolase activity, acting on acid anhydrides, in phosphorus-containing anhydrides"/>
    <property type="evidence" value="ECO:0007669"/>
    <property type="project" value="InterPro"/>
</dbReference>
<dbReference type="AlphaFoldDB" id="A0A3B1BHI0"/>
<dbReference type="PROSITE" id="PS51193">
    <property type="entry name" value="HELICASE_ATP_BIND_2"/>
    <property type="match status" value="1"/>
</dbReference>
<dbReference type="SMART" id="SM00491">
    <property type="entry name" value="HELICc2"/>
    <property type="match status" value="1"/>
</dbReference>
<dbReference type="Pfam" id="PF00270">
    <property type="entry name" value="DEAD"/>
    <property type="match status" value="1"/>
</dbReference>
<dbReference type="PANTHER" id="PTHR11472">
    <property type="entry name" value="DNA REPAIR DEAD HELICASE RAD3/XP-D SUBFAMILY MEMBER"/>
    <property type="match status" value="1"/>
</dbReference>
<dbReference type="InterPro" id="IPR006555">
    <property type="entry name" value="ATP-dep_Helicase_C"/>
</dbReference>
<dbReference type="Gene3D" id="3.40.50.300">
    <property type="entry name" value="P-loop containing nucleotide triphosphate hydrolases"/>
    <property type="match status" value="2"/>
</dbReference>